<dbReference type="Proteomes" id="UP000582837">
    <property type="component" value="Unassembled WGS sequence"/>
</dbReference>
<evidence type="ECO:0000313" key="7">
    <source>
        <dbReference type="EMBL" id="MBB6073909.1"/>
    </source>
</evidence>
<comment type="subcellular location">
    <subcellularLocation>
        <location evidence="1">Membrane</location>
        <topology evidence="1">Multi-pass membrane protein</topology>
    </subcellularLocation>
</comment>
<keyword evidence="2 5" id="KW-0812">Transmembrane</keyword>
<dbReference type="PANTHER" id="PTHR38480:SF1">
    <property type="entry name" value="SLR0254 PROTEIN"/>
    <property type="match status" value="1"/>
</dbReference>
<dbReference type="Pfam" id="PF06271">
    <property type="entry name" value="RDD"/>
    <property type="match status" value="1"/>
</dbReference>
<feature type="transmembrane region" description="Helical" evidence="5">
    <location>
        <begin position="39"/>
        <end position="59"/>
    </location>
</feature>
<name>A0A841H893_9BACT</name>
<keyword evidence="4 5" id="KW-0472">Membrane</keyword>
<proteinExistence type="predicted"/>
<sequence>MPLASRGTRLFAQFIDGFVGLIAFIPAGIFLLVDETAGGLAIIAAVFFYFAYLLFSDALPGGQSMGKRMLGIAVVDHRTYQPCTGGQSFVRNLLLCILGFFDWIFILGDTKRRLGDIVAGTIVISTTPVYQAAPYQSAPAWPS</sequence>
<keyword evidence="8" id="KW-1185">Reference proteome</keyword>
<evidence type="ECO:0000256" key="1">
    <source>
        <dbReference type="ARBA" id="ARBA00004141"/>
    </source>
</evidence>
<feature type="transmembrane region" description="Helical" evidence="5">
    <location>
        <begin position="12"/>
        <end position="33"/>
    </location>
</feature>
<dbReference type="GO" id="GO:0016020">
    <property type="term" value="C:membrane"/>
    <property type="evidence" value="ECO:0007669"/>
    <property type="project" value="UniProtKB-SubCell"/>
</dbReference>
<dbReference type="AlphaFoldDB" id="A0A841H893"/>
<dbReference type="PANTHER" id="PTHR38480">
    <property type="entry name" value="SLR0254 PROTEIN"/>
    <property type="match status" value="1"/>
</dbReference>
<dbReference type="RefSeq" id="WP_170035026.1">
    <property type="nucleotide sequence ID" value="NZ_JABDTL010000001.1"/>
</dbReference>
<evidence type="ECO:0000256" key="3">
    <source>
        <dbReference type="ARBA" id="ARBA00022989"/>
    </source>
</evidence>
<reference evidence="7 8" key="1">
    <citation type="submission" date="2020-08" db="EMBL/GenBank/DDBJ databases">
        <title>Genomic Encyclopedia of Type Strains, Phase IV (KMG-IV): sequencing the most valuable type-strain genomes for metagenomic binning, comparative biology and taxonomic classification.</title>
        <authorList>
            <person name="Goeker M."/>
        </authorList>
    </citation>
    <scope>NUCLEOTIDE SEQUENCE [LARGE SCALE GENOMIC DNA]</scope>
    <source>
        <strain evidence="7 8">DSM 29007</strain>
    </source>
</reference>
<gene>
    <name evidence="7" type="ORF">HNQ61_005590</name>
</gene>
<organism evidence="7 8">
    <name type="scientific">Longimicrobium terrae</name>
    <dbReference type="NCBI Taxonomy" id="1639882"/>
    <lineage>
        <taxon>Bacteria</taxon>
        <taxon>Pseudomonadati</taxon>
        <taxon>Gemmatimonadota</taxon>
        <taxon>Longimicrobiia</taxon>
        <taxon>Longimicrobiales</taxon>
        <taxon>Longimicrobiaceae</taxon>
        <taxon>Longimicrobium</taxon>
    </lineage>
</organism>
<evidence type="ECO:0000256" key="2">
    <source>
        <dbReference type="ARBA" id="ARBA00022692"/>
    </source>
</evidence>
<evidence type="ECO:0000313" key="8">
    <source>
        <dbReference type="Proteomes" id="UP000582837"/>
    </source>
</evidence>
<evidence type="ECO:0000259" key="6">
    <source>
        <dbReference type="Pfam" id="PF06271"/>
    </source>
</evidence>
<evidence type="ECO:0000256" key="4">
    <source>
        <dbReference type="ARBA" id="ARBA00023136"/>
    </source>
</evidence>
<dbReference type="InterPro" id="IPR010432">
    <property type="entry name" value="RDD"/>
</dbReference>
<comment type="caution">
    <text evidence="7">The sequence shown here is derived from an EMBL/GenBank/DDBJ whole genome shotgun (WGS) entry which is preliminary data.</text>
</comment>
<keyword evidence="3 5" id="KW-1133">Transmembrane helix</keyword>
<dbReference type="EMBL" id="JACHIA010000033">
    <property type="protein sequence ID" value="MBB6073909.1"/>
    <property type="molecule type" value="Genomic_DNA"/>
</dbReference>
<feature type="domain" description="RDD" evidence="6">
    <location>
        <begin position="4"/>
        <end position="120"/>
    </location>
</feature>
<protein>
    <submittedName>
        <fullName evidence="7">Putative RDD family membrane protein YckC</fullName>
    </submittedName>
</protein>
<accession>A0A841H893</accession>
<evidence type="ECO:0000256" key="5">
    <source>
        <dbReference type="SAM" id="Phobius"/>
    </source>
</evidence>